<evidence type="ECO:0000313" key="1">
    <source>
        <dbReference type="EMBL" id="PIT60614.1"/>
    </source>
</evidence>
<dbReference type="RefSeq" id="WP_100141637.1">
    <property type="nucleotide sequence ID" value="NZ_MEIV01000076.1"/>
</dbReference>
<name>A0A2N9Y1R0_9NEIS</name>
<accession>A0A2N9Y1R0</accession>
<proteinExistence type="predicted"/>
<protein>
    <submittedName>
        <fullName evidence="1">Uncharacterized protein</fullName>
    </submittedName>
</protein>
<dbReference type="EMBL" id="MEIV01000076">
    <property type="protein sequence ID" value="PIT60614.1"/>
    <property type="molecule type" value="Genomic_DNA"/>
</dbReference>
<reference evidence="1 2" key="1">
    <citation type="journal article" date="2017" name="MBio">
        <title>Type VI secretion-mediated competition in the bee gut microbiome.</title>
        <authorList>
            <person name="Steele M.I."/>
            <person name="Kwong W.K."/>
            <person name="Powell J.E."/>
            <person name="Whiteley M."/>
            <person name="Moran N.A."/>
        </authorList>
    </citation>
    <scope>NUCLEOTIDE SEQUENCE [LARGE SCALE GENOMIC DNA]</scope>
    <source>
        <strain evidence="1 2">PEB0171</strain>
    </source>
</reference>
<comment type="caution">
    <text evidence="1">The sequence shown here is derived from an EMBL/GenBank/DDBJ whole genome shotgun (WGS) entry which is preliminary data.</text>
</comment>
<gene>
    <name evidence="1" type="ORF">BHC47_08470</name>
</gene>
<organism evidence="1 2">
    <name type="scientific">Snodgrassella alvi</name>
    <dbReference type="NCBI Taxonomy" id="1196083"/>
    <lineage>
        <taxon>Bacteria</taxon>
        <taxon>Pseudomonadati</taxon>
        <taxon>Pseudomonadota</taxon>
        <taxon>Betaproteobacteria</taxon>
        <taxon>Neisseriales</taxon>
        <taxon>Neisseriaceae</taxon>
        <taxon>Snodgrassella</taxon>
    </lineage>
</organism>
<dbReference type="AlphaFoldDB" id="A0A2N9Y1R0"/>
<sequence length="352" mass="41832">MKIKFLLNLVLFFILPINIVYATEPLEKWYFYKVSKNTVLGGEPTFERERLIYRYWQAKLTITDKEIVIDKACTIPEGAMNETVTPLSYWKSPEQVDKYQKIFSEEKIPLENQIQIIKNNLNDKDSPCFKEDYTEDFTDLIKTGNFMVFMTEPGYLVIFSKNLEKDRLSSATYRGLDQQLNLLGHSMLSDKKNVNKINKECDYPGDGTYKYDSYNKCPLTELGIYFSSVINELEKEKKYSYENDKNKFYFTKNQIKEFEYEIYLNSEKNSKLIDRLPIYKENILESAAFIQYYYIDKELKNVWLLNMVESDISQRVEKWRHYKIDTTGHFKLLESISCEHRNRRGIVKCHNG</sequence>
<dbReference type="Proteomes" id="UP000231094">
    <property type="component" value="Unassembled WGS sequence"/>
</dbReference>
<evidence type="ECO:0000313" key="2">
    <source>
        <dbReference type="Proteomes" id="UP000231094"/>
    </source>
</evidence>